<name>A0AAN4ZIP6_9BILA</name>
<evidence type="ECO:0000313" key="2">
    <source>
        <dbReference type="Proteomes" id="UP001328107"/>
    </source>
</evidence>
<accession>A0AAN4ZIP6</accession>
<protein>
    <submittedName>
        <fullName evidence="1">Uncharacterized protein</fullName>
    </submittedName>
</protein>
<sequence length="61" mass="7232">AHSDRFYAMDIVTATENDNYKIWTDHINNRRFKHLQGLKNFRSIDVEPLDWSSNAGQQHTQ</sequence>
<dbReference type="EMBL" id="BTRK01000003">
    <property type="protein sequence ID" value="GMR40554.1"/>
    <property type="molecule type" value="Genomic_DNA"/>
</dbReference>
<dbReference type="Proteomes" id="UP001328107">
    <property type="component" value="Unassembled WGS sequence"/>
</dbReference>
<feature type="non-terminal residue" evidence="1">
    <location>
        <position position="1"/>
    </location>
</feature>
<gene>
    <name evidence="1" type="ORF">PMAYCL1PPCAC_10749</name>
</gene>
<reference evidence="2" key="1">
    <citation type="submission" date="2022-10" db="EMBL/GenBank/DDBJ databases">
        <title>Genome assembly of Pristionchus species.</title>
        <authorList>
            <person name="Yoshida K."/>
            <person name="Sommer R.J."/>
        </authorList>
    </citation>
    <scope>NUCLEOTIDE SEQUENCE [LARGE SCALE GENOMIC DNA]</scope>
    <source>
        <strain evidence="2">RS5460</strain>
    </source>
</reference>
<proteinExistence type="predicted"/>
<comment type="caution">
    <text evidence="1">The sequence shown here is derived from an EMBL/GenBank/DDBJ whole genome shotgun (WGS) entry which is preliminary data.</text>
</comment>
<organism evidence="1 2">
    <name type="scientific">Pristionchus mayeri</name>
    <dbReference type="NCBI Taxonomy" id="1317129"/>
    <lineage>
        <taxon>Eukaryota</taxon>
        <taxon>Metazoa</taxon>
        <taxon>Ecdysozoa</taxon>
        <taxon>Nematoda</taxon>
        <taxon>Chromadorea</taxon>
        <taxon>Rhabditida</taxon>
        <taxon>Rhabditina</taxon>
        <taxon>Diplogasteromorpha</taxon>
        <taxon>Diplogasteroidea</taxon>
        <taxon>Neodiplogasteridae</taxon>
        <taxon>Pristionchus</taxon>
    </lineage>
</organism>
<keyword evidence="2" id="KW-1185">Reference proteome</keyword>
<evidence type="ECO:0000313" key="1">
    <source>
        <dbReference type="EMBL" id="GMR40554.1"/>
    </source>
</evidence>
<dbReference type="AlphaFoldDB" id="A0AAN4ZIP6"/>